<dbReference type="AlphaFoldDB" id="A0A2P6SDM3"/>
<comment type="caution">
    <text evidence="2">The sequence shown here is derived from an EMBL/GenBank/DDBJ whole genome shotgun (WGS) entry which is preliminary data.</text>
</comment>
<gene>
    <name evidence="2" type="ORF">RchiOBHm_Chr1g0341111</name>
</gene>
<accession>A0A2P6SDM3</accession>
<dbReference type="EMBL" id="PDCK01000039">
    <property type="protein sequence ID" value="PRQ56781.1"/>
    <property type="molecule type" value="Genomic_DNA"/>
</dbReference>
<feature type="transmembrane region" description="Helical" evidence="1">
    <location>
        <begin position="27"/>
        <end position="47"/>
    </location>
</feature>
<keyword evidence="1" id="KW-1133">Transmembrane helix</keyword>
<dbReference type="Gramene" id="PRQ56781">
    <property type="protein sequence ID" value="PRQ56781"/>
    <property type="gene ID" value="RchiOBHm_Chr1g0341111"/>
</dbReference>
<evidence type="ECO:0000256" key="1">
    <source>
        <dbReference type="SAM" id="Phobius"/>
    </source>
</evidence>
<name>A0A2P6SDM3_ROSCH</name>
<reference evidence="2 3" key="1">
    <citation type="journal article" date="2018" name="Nat. Genet.">
        <title>The Rosa genome provides new insights in the design of modern roses.</title>
        <authorList>
            <person name="Bendahmane M."/>
        </authorList>
    </citation>
    <scope>NUCLEOTIDE SEQUENCE [LARGE SCALE GENOMIC DNA]</scope>
    <source>
        <strain evidence="3">cv. Old Blush</strain>
    </source>
</reference>
<keyword evidence="1" id="KW-0812">Transmembrane</keyword>
<protein>
    <submittedName>
        <fullName evidence="2">Uncharacterized protein</fullName>
    </submittedName>
</protein>
<sequence length="53" mass="6236">MKNGGEGWGKRMREQPKGLPCFLVRRCCRLSLIWMNSGLYIYIYIWGRMGGRP</sequence>
<keyword evidence="1" id="KW-0472">Membrane</keyword>
<organism evidence="2 3">
    <name type="scientific">Rosa chinensis</name>
    <name type="common">China rose</name>
    <dbReference type="NCBI Taxonomy" id="74649"/>
    <lineage>
        <taxon>Eukaryota</taxon>
        <taxon>Viridiplantae</taxon>
        <taxon>Streptophyta</taxon>
        <taxon>Embryophyta</taxon>
        <taxon>Tracheophyta</taxon>
        <taxon>Spermatophyta</taxon>
        <taxon>Magnoliopsida</taxon>
        <taxon>eudicotyledons</taxon>
        <taxon>Gunneridae</taxon>
        <taxon>Pentapetalae</taxon>
        <taxon>rosids</taxon>
        <taxon>fabids</taxon>
        <taxon>Rosales</taxon>
        <taxon>Rosaceae</taxon>
        <taxon>Rosoideae</taxon>
        <taxon>Rosoideae incertae sedis</taxon>
        <taxon>Rosa</taxon>
    </lineage>
</organism>
<proteinExistence type="predicted"/>
<evidence type="ECO:0000313" key="3">
    <source>
        <dbReference type="Proteomes" id="UP000238479"/>
    </source>
</evidence>
<evidence type="ECO:0000313" key="2">
    <source>
        <dbReference type="EMBL" id="PRQ56781.1"/>
    </source>
</evidence>
<keyword evidence="3" id="KW-1185">Reference proteome</keyword>
<dbReference type="Proteomes" id="UP000238479">
    <property type="component" value="Chromosome 1"/>
</dbReference>